<evidence type="ECO:0000313" key="1">
    <source>
        <dbReference type="EMBL" id="PZP50989.1"/>
    </source>
</evidence>
<protein>
    <submittedName>
        <fullName evidence="1">FAD-linked oxidase</fullName>
    </submittedName>
</protein>
<name>A0A2W5HBA7_9SPHI</name>
<dbReference type="InterPro" id="IPR036318">
    <property type="entry name" value="FAD-bd_PCMH-like_sf"/>
</dbReference>
<dbReference type="SUPFAM" id="SSF56176">
    <property type="entry name" value="FAD-binding/transporter-associated domain-like"/>
    <property type="match status" value="1"/>
</dbReference>
<dbReference type="PANTHER" id="PTHR43762">
    <property type="entry name" value="L-GULONOLACTONE OXIDASE"/>
    <property type="match status" value="1"/>
</dbReference>
<gene>
    <name evidence="1" type="ORF">DI598_04315</name>
</gene>
<dbReference type="GO" id="GO:0016899">
    <property type="term" value="F:oxidoreductase activity, acting on the CH-OH group of donors, oxygen as acceptor"/>
    <property type="evidence" value="ECO:0007669"/>
    <property type="project" value="InterPro"/>
</dbReference>
<dbReference type="InterPro" id="IPR016169">
    <property type="entry name" value="FAD-bd_PCMH_sub2"/>
</dbReference>
<proteinExistence type="predicted"/>
<accession>A0A2W5HBA7</accession>
<sequence>MPNQTKTQITNNVSWNTIHLNGPYPLVKKLLSTSLSTGKPVIERYNEASSEIRNLLLNASNSFERFRAFGSGWSLCDIPYCEDQMHFNAKMNLKWSIGNTDIHTKTKYLPENLFFFECGNSIKEVSNFLVKNNKSLKTSGASNGQTIAGAISTGVHGSAIDIGSMQDFVVGLQLIVGPNVDDVVYLERKSLPALNDQYINQLNARIIRDDALFSAALVGLGSFGFVHGVLIEAEDLYLIKKYARKLPSEFAIDLALKLMDGQSTRFTTGTDIDIIEKERRLQHFQLYVNPYDKKKEYMTTLLYKYPYTNNYPDPIPTIQTSIYKSLPEFFANLSSKYNKLVPLILKAMESSVFPKENMDVIGRHDEIFHDTYQFEKAFAISFAVQPIHLKKALELFVDVCNKKGPVPGAIGIRFVKKSNATLAFTRFDYNCIIEMDGIQWEPNSRMISMHDFETELYKSLIQNNIPFTLHWGKNSAWDFPGLANYMYQDADDIWMKQRSKLLTRTMCNIMTNKFLKRIQLDSYIP</sequence>
<dbReference type="Proteomes" id="UP000249645">
    <property type="component" value="Unassembled WGS sequence"/>
</dbReference>
<dbReference type="GO" id="GO:0050660">
    <property type="term" value="F:flavin adenine dinucleotide binding"/>
    <property type="evidence" value="ECO:0007669"/>
    <property type="project" value="InterPro"/>
</dbReference>
<dbReference type="InterPro" id="IPR010031">
    <property type="entry name" value="FAD_lactone_oxidase-like"/>
</dbReference>
<reference evidence="1 2" key="1">
    <citation type="submission" date="2017-11" db="EMBL/GenBank/DDBJ databases">
        <title>Infants hospitalized years apart are colonized by the same room-sourced microbial strains.</title>
        <authorList>
            <person name="Brooks B."/>
            <person name="Olm M.R."/>
            <person name="Firek B.A."/>
            <person name="Baker R."/>
            <person name="Thomas B.C."/>
            <person name="Morowitz M.J."/>
            <person name="Banfield J.F."/>
        </authorList>
    </citation>
    <scope>NUCLEOTIDE SEQUENCE [LARGE SCALE GENOMIC DNA]</scope>
    <source>
        <strain evidence="1">S2_009_000_R2_76</strain>
    </source>
</reference>
<dbReference type="EMBL" id="QFOI01000046">
    <property type="protein sequence ID" value="PZP50989.1"/>
    <property type="molecule type" value="Genomic_DNA"/>
</dbReference>
<evidence type="ECO:0000313" key="2">
    <source>
        <dbReference type="Proteomes" id="UP000249645"/>
    </source>
</evidence>
<comment type="caution">
    <text evidence="1">The sequence shown here is derived from an EMBL/GenBank/DDBJ whole genome shotgun (WGS) entry which is preliminary data.</text>
</comment>
<dbReference type="PANTHER" id="PTHR43762:SF1">
    <property type="entry name" value="D-ARABINONO-1,4-LACTONE OXIDASE"/>
    <property type="match status" value="1"/>
</dbReference>
<dbReference type="AlphaFoldDB" id="A0A2W5HBA7"/>
<dbReference type="Gene3D" id="3.30.465.10">
    <property type="match status" value="1"/>
</dbReference>
<organism evidence="1 2">
    <name type="scientific">Pseudopedobacter saltans</name>
    <dbReference type="NCBI Taxonomy" id="151895"/>
    <lineage>
        <taxon>Bacteria</taxon>
        <taxon>Pseudomonadati</taxon>
        <taxon>Bacteroidota</taxon>
        <taxon>Sphingobacteriia</taxon>
        <taxon>Sphingobacteriales</taxon>
        <taxon>Sphingobacteriaceae</taxon>
        <taxon>Pseudopedobacter</taxon>
    </lineage>
</organism>